<evidence type="ECO:0000313" key="2">
    <source>
        <dbReference type="Proteomes" id="UP000247702"/>
    </source>
</evidence>
<accession>A0A2Z6RPX3</accession>
<evidence type="ECO:0000313" key="1">
    <source>
        <dbReference type="EMBL" id="GBC00235.1"/>
    </source>
</evidence>
<reference evidence="1 2" key="1">
    <citation type="submission" date="2017-11" db="EMBL/GenBank/DDBJ databases">
        <title>The genome of Rhizophagus clarus HR1 reveals common genetic basis of auxotrophy among arbuscular mycorrhizal fungi.</title>
        <authorList>
            <person name="Kobayashi Y."/>
        </authorList>
    </citation>
    <scope>NUCLEOTIDE SEQUENCE [LARGE SCALE GENOMIC DNA]</scope>
    <source>
        <strain evidence="1 2">HR1</strain>
    </source>
</reference>
<comment type="caution">
    <text evidence="1">The sequence shown here is derived from an EMBL/GenBank/DDBJ whole genome shotgun (WGS) entry which is preliminary data.</text>
</comment>
<dbReference type="Proteomes" id="UP000247702">
    <property type="component" value="Unassembled WGS sequence"/>
</dbReference>
<protein>
    <submittedName>
        <fullName evidence="1">Uncharacterized protein</fullName>
    </submittedName>
</protein>
<gene>
    <name evidence="1" type="ORF">RclHR1_00380003</name>
</gene>
<organism evidence="1 2">
    <name type="scientific">Rhizophagus clarus</name>
    <dbReference type="NCBI Taxonomy" id="94130"/>
    <lineage>
        <taxon>Eukaryota</taxon>
        <taxon>Fungi</taxon>
        <taxon>Fungi incertae sedis</taxon>
        <taxon>Mucoromycota</taxon>
        <taxon>Glomeromycotina</taxon>
        <taxon>Glomeromycetes</taxon>
        <taxon>Glomerales</taxon>
        <taxon>Glomeraceae</taxon>
        <taxon>Rhizophagus</taxon>
    </lineage>
</organism>
<sequence length="68" mass="7707">MHSERLERVDSQEGEDEEFAENIHVIATGNCLPMFYLSKKKRNINFDLTSFLSRVKAGPPRGVTQGPN</sequence>
<dbReference type="EMBL" id="BEXD01003112">
    <property type="protein sequence ID" value="GBC00235.1"/>
    <property type="molecule type" value="Genomic_DNA"/>
</dbReference>
<keyword evidence="2" id="KW-1185">Reference proteome</keyword>
<dbReference type="AlphaFoldDB" id="A0A2Z6RPX3"/>
<name>A0A2Z6RPX3_9GLOM</name>
<proteinExistence type="predicted"/>